<evidence type="ECO:0000259" key="3">
    <source>
        <dbReference type="PROSITE" id="PS50158"/>
    </source>
</evidence>
<dbReference type="SUPFAM" id="SSF56219">
    <property type="entry name" value="DNase I-like"/>
    <property type="match status" value="1"/>
</dbReference>
<keyword evidence="1" id="KW-0863">Zinc-finger</keyword>
<dbReference type="GO" id="GO:0003676">
    <property type="term" value="F:nucleic acid binding"/>
    <property type="evidence" value="ECO:0007669"/>
    <property type="project" value="InterPro"/>
</dbReference>
<dbReference type="InterPro" id="IPR001878">
    <property type="entry name" value="Znf_CCHC"/>
</dbReference>
<feature type="domain" description="CCHC-type" evidence="3">
    <location>
        <begin position="5"/>
        <end position="18"/>
    </location>
</feature>
<dbReference type="Gene3D" id="3.60.10.10">
    <property type="entry name" value="Endonuclease/exonuclease/phosphatase"/>
    <property type="match status" value="1"/>
</dbReference>
<accession>A0A2N9EPF8</accession>
<dbReference type="InterPro" id="IPR036691">
    <property type="entry name" value="Endo/exonu/phosph_ase_sf"/>
</dbReference>
<dbReference type="Pfam" id="PF00078">
    <property type="entry name" value="RVT_1"/>
    <property type="match status" value="1"/>
</dbReference>
<dbReference type="EMBL" id="OIVN01000222">
    <property type="protein sequence ID" value="SPC76464.1"/>
    <property type="molecule type" value="Genomic_DNA"/>
</dbReference>
<proteinExistence type="predicted"/>
<evidence type="ECO:0000256" key="2">
    <source>
        <dbReference type="SAM" id="MobiDB-lite"/>
    </source>
</evidence>
<dbReference type="InterPro" id="IPR000477">
    <property type="entry name" value="RT_dom"/>
</dbReference>
<dbReference type="PANTHER" id="PTHR33116">
    <property type="entry name" value="REVERSE TRANSCRIPTASE ZINC-BINDING DOMAIN-CONTAINING PROTEIN-RELATED-RELATED"/>
    <property type="match status" value="1"/>
</dbReference>
<dbReference type="GO" id="GO:0008270">
    <property type="term" value="F:zinc ion binding"/>
    <property type="evidence" value="ECO:0007669"/>
    <property type="project" value="UniProtKB-KW"/>
</dbReference>
<sequence>MPEFCYKCGLIGHEANGCYSAASYISNQFDHKFPAFGPWLRSDNEVRPLGIYDNLVDPVAEPISPRVMVNTPVDLVVVTHPLPGVVGARDHLVEDKGCRFTSQTSSGGVAVPLDCVVPQLVPQERNLLQVRNDILSRVEDSTEQVSFVSSSPQPDNSPVVSPAISDKLSSSYGLYGSVDLILSPTECPGPSSPKPNVSLPGLDINQSFPESNQRINVQSPSQISPNTNHTSTNIHISPKQFKPTKDFKHPMESIHNTGLSTPSDTSYADSLVVEARYVDPETGSIVTKPNLADSAVRVLSRRWACPSPLLHPNEDLSVVRMNVVAKLIEFQNLVALGPKGRAGGICMLWFNEVDIEVLEFNCHMIAIRIKDCAVSWSLVGFYGPPQKTKRDKTWVDLHALLESIPGPWMCCGDFNVVINDEEKVGGITGGPSTPSLLKELLFDLAAVDLGYVGNRFTWSNRRWGRNSIREKLDRGIANIDWRLAFLRAVVYHLGSAYFKLFQKQRATAAALKKWNKEIFGNCQAKILELTTNLEKTVWRQKSRETWLKEGDRNSRFFHLSTVIRRKRNSIDAIKSDFGDWIISKSEIKKFVVSKLIDLFTEEPISFPSGLDNLILPTISSMQNEALCNIPTPLEIKNVIFGMYNLKAPGPDGLPTLFYKQYWPIVGELVISAVQNFFRSGHMLNEGDPLSPYLFILCQDVLSRLIDRQFNSGAINGVKMNPSGPAFTHVMYADDLMLFAKATSRKVSMLDDCLELYCQWSRSKDFKFLQEKMESRLKGWHCKSLFWASRSTLIKSVAMAIPSYTFASFDVSNVVCDKLDAAARRFWWNPNKESGVVCVYKLSEVMVAVIDIWKDPWVPWLPNFKPSPKSDLVQESLVVAYLINHGTRSWNETMLKELFTNDSVEAILKIQIPD</sequence>
<keyword evidence="1" id="KW-0479">Metal-binding</keyword>
<protein>
    <recommendedName>
        <fullName evidence="3">CCHC-type domain-containing protein</fullName>
    </recommendedName>
</protein>
<name>A0A2N9EPF8_FAGSY</name>
<gene>
    <name evidence="4" type="ORF">FSB_LOCUS4346</name>
</gene>
<keyword evidence="1" id="KW-0862">Zinc</keyword>
<evidence type="ECO:0000256" key="1">
    <source>
        <dbReference type="PROSITE-ProRule" id="PRU00047"/>
    </source>
</evidence>
<dbReference type="PANTHER" id="PTHR33116:SF86">
    <property type="entry name" value="REVERSE TRANSCRIPTASE DOMAIN-CONTAINING PROTEIN"/>
    <property type="match status" value="1"/>
</dbReference>
<organism evidence="4">
    <name type="scientific">Fagus sylvatica</name>
    <name type="common">Beechnut</name>
    <dbReference type="NCBI Taxonomy" id="28930"/>
    <lineage>
        <taxon>Eukaryota</taxon>
        <taxon>Viridiplantae</taxon>
        <taxon>Streptophyta</taxon>
        <taxon>Embryophyta</taxon>
        <taxon>Tracheophyta</taxon>
        <taxon>Spermatophyta</taxon>
        <taxon>Magnoliopsida</taxon>
        <taxon>eudicotyledons</taxon>
        <taxon>Gunneridae</taxon>
        <taxon>Pentapetalae</taxon>
        <taxon>rosids</taxon>
        <taxon>fabids</taxon>
        <taxon>Fagales</taxon>
        <taxon>Fagaceae</taxon>
        <taxon>Fagus</taxon>
    </lineage>
</organism>
<feature type="compositionally biased region" description="Polar residues" evidence="2">
    <location>
        <begin position="218"/>
        <end position="235"/>
    </location>
</feature>
<reference evidence="4" key="1">
    <citation type="submission" date="2018-02" db="EMBL/GenBank/DDBJ databases">
        <authorList>
            <person name="Cohen D.B."/>
            <person name="Kent A.D."/>
        </authorList>
    </citation>
    <scope>NUCLEOTIDE SEQUENCE</scope>
</reference>
<evidence type="ECO:0000313" key="4">
    <source>
        <dbReference type="EMBL" id="SPC76464.1"/>
    </source>
</evidence>
<feature type="region of interest" description="Disordered" evidence="2">
    <location>
        <begin position="218"/>
        <end position="239"/>
    </location>
</feature>
<dbReference type="AlphaFoldDB" id="A0A2N9EPF8"/>
<dbReference type="PROSITE" id="PS50158">
    <property type="entry name" value="ZF_CCHC"/>
    <property type="match status" value="1"/>
</dbReference>